<dbReference type="eggNOG" id="COG3086">
    <property type="taxonomic scope" value="Bacteria"/>
</dbReference>
<dbReference type="Pfam" id="PF04246">
    <property type="entry name" value="RseC_MucC"/>
    <property type="match status" value="1"/>
</dbReference>
<organism evidence="2 3">
    <name type="scientific">Flexistipes sinusarabici (strain ATCC 49648 / DSM 4947 / MAS 10)</name>
    <dbReference type="NCBI Taxonomy" id="717231"/>
    <lineage>
        <taxon>Bacteria</taxon>
        <taxon>Pseudomonadati</taxon>
        <taxon>Deferribacterota</taxon>
        <taxon>Deferribacteres</taxon>
        <taxon>Deferribacterales</taxon>
        <taxon>Flexistipitaceae</taxon>
        <taxon>Flexistipes</taxon>
    </lineage>
</organism>
<dbReference type="PANTHER" id="PTHR35867:SF1">
    <property type="entry name" value="PROTEIN RSEC"/>
    <property type="match status" value="1"/>
</dbReference>
<feature type="transmembrane region" description="Helical" evidence="1">
    <location>
        <begin position="104"/>
        <end position="125"/>
    </location>
</feature>
<keyword evidence="3" id="KW-1185">Reference proteome</keyword>
<dbReference type="RefSeq" id="WP_013885279.1">
    <property type="nucleotide sequence ID" value="NC_015672.1"/>
</dbReference>
<reference evidence="3" key="2">
    <citation type="submission" date="2011-06" db="EMBL/GenBank/DDBJ databases">
        <title>The complete genome of Flexistipes sinusarabici DSM 4947.</title>
        <authorList>
            <person name="Lucas S."/>
            <person name="Han J."/>
            <person name="Lapidus A."/>
            <person name="Bruce D."/>
            <person name="Goodwin L."/>
            <person name="Pitluck S."/>
            <person name="Peters L."/>
            <person name="Kyrpides N."/>
            <person name="Mavromatis K."/>
            <person name="Ivanova N."/>
            <person name="Mikhailova N."/>
            <person name="Chertkov O."/>
            <person name="Detter J.C."/>
            <person name="Tapia R."/>
            <person name="Han C."/>
            <person name="Land M."/>
            <person name="Hauser L."/>
            <person name="Markowitz V."/>
            <person name="Cheng J.-F."/>
            <person name="Hugenholtz P."/>
            <person name="Woyke T."/>
            <person name="Wu D."/>
            <person name="Spring S."/>
            <person name="Schroeder M."/>
            <person name="Brambilla E."/>
            <person name="Klenk H.-P."/>
            <person name="Eisen J.A."/>
        </authorList>
    </citation>
    <scope>NUCLEOTIDE SEQUENCE [LARGE SCALE GENOMIC DNA]</scope>
    <source>
        <strain evidence="3">DSM 4947 / MAS 10</strain>
    </source>
</reference>
<keyword evidence="1" id="KW-0812">Transmembrane</keyword>
<evidence type="ECO:0000256" key="1">
    <source>
        <dbReference type="SAM" id="Phobius"/>
    </source>
</evidence>
<gene>
    <name evidence="2" type="ordered locus">Flexsi_0069</name>
</gene>
<accession>F8E6X9</accession>
<name>F8E6X9_FLESM</name>
<dbReference type="STRING" id="717231.Flexsi_0069"/>
<evidence type="ECO:0000313" key="2">
    <source>
        <dbReference type="EMBL" id="AEI13765.1"/>
    </source>
</evidence>
<feature type="transmembrane region" description="Helical" evidence="1">
    <location>
        <begin position="79"/>
        <end position="98"/>
    </location>
</feature>
<reference evidence="2 3" key="1">
    <citation type="journal article" date="2011" name="Stand. Genomic Sci.">
        <title>Genome sequence of the moderately thermophilic halophile Flexistipes sinusarabici strain (MAS10).</title>
        <authorList>
            <person name="Lapidus A."/>
            <person name="Chertkov O."/>
            <person name="Nolan M."/>
            <person name="Lucas S."/>
            <person name="Hammon N."/>
            <person name="Deshpande S."/>
            <person name="Cheng J.F."/>
            <person name="Tapia R."/>
            <person name="Han C."/>
            <person name="Goodwin L."/>
            <person name="Pitluck S."/>
            <person name="Liolios K."/>
            <person name="Pagani I."/>
            <person name="Ivanova N."/>
            <person name="Huntemann M."/>
            <person name="Mavromatis K."/>
            <person name="Mikhailova N."/>
            <person name="Pati A."/>
            <person name="Chen A."/>
            <person name="Palaniappan K."/>
            <person name="Land M."/>
            <person name="Hauser L."/>
            <person name="Brambilla E.M."/>
            <person name="Rohde M."/>
            <person name="Abt B."/>
            <person name="Spring S."/>
            <person name="Goker M."/>
            <person name="Bristow J."/>
            <person name="Eisen J.A."/>
            <person name="Markowitz V."/>
            <person name="Hugenholtz P."/>
            <person name="Kyrpides N.C."/>
            <person name="Klenk H.P."/>
            <person name="Woyke T."/>
        </authorList>
    </citation>
    <scope>NUCLEOTIDE SEQUENCE [LARGE SCALE GENOMIC DNA]</scope>
    <source>
        <strain evidence="3">DSM 4947 / MAS 10</strain>
    </source>
</reference>
<protein>
    <submittedName>
        <fullName evidence="2">Positive regulator of sigma E, RseC/MucC</fullName>
    </submittedName>
</protein>
<dbReference type="KEGG" id="fsi:Flexsi_0069"/>
<keyword evidence="1" id="KW-0472">Membrane</keyword>
<dbReference type="Proteomes" id="UP000006621">
    <property type="component" value="Chromosome"/>
</dbReference>
<dbReference type="PANTHER" id="PTHR35867">
    <property type="entry name" value="PROTEIN RSEC"/>
    <property type="match status" value="1"/>
</dbReference>
<dbReference type="AlphaFoldDB" id="F8E6X9"/>
<dbReference type="InterPro" id="IPR007359">
    <property type="entry name" value="SigmaE_reg_RseC_MucC"/>
</dbReference>
<dbReference type="HOGENOM" id="CLU_124911_2_1_0"/>
<dbReference type="EMBL" id="CP002858">
    <property type="protein sequence ID" value="AEI13765.1"/>
    <property type="molecule type" value="Genomic_DNA"/>
</dbReference>
<proteinExistence type="predicted"/>
<evidence type="ECO:0000313" key="3">
    <source>
        <dbReference type="Proteomes" id="UP000006621"/>
    </source>
</evidence>
<sequence length="146" mass="15765">MSNSYTHIVKVVEKQGKNFIKVEVVPMSACASCSIASSCCGGDELSNKKYFVLYNSVNAEVGDEVVISISAKSLFKSVMVVYVIPIILLLVVAGISTALFDKDIYTAVISLGFLVLYFVVIKILIGSGRNLDVKVVSKNQKQTTGM</sequence>
<keyword evidence="1" id="KW-1133">Transmembrane helix</keyword>